<dbReference type="EC" id="3.1.3.-" evidence="2"/>
<dbReference type="Gene3D" id="3.40.50.1240">
    <property type="entry name" value="Phosphoglycerate mutase-like"/>
    <property type="match status" value="1"/>
</dbReference>
<dbReference type="SMART" id="SM00855">
    <property type="entry name" value="PGAM"/>
    <property type="match status" value="1"/>
</dbReference>
<dbReference type="InterPro" id="IPR001345">
    <property type="entry name" value="PG/BPGM_mutase_AS"/>
</dbReference>
<dbReference type="InterPro" id="IPR013078">
    <property type="entry name" value="His_Pase_superF_clade-1"/>
</dbReference>
<dbReference type="EMBL" id="JBHUMQ010000003">
    <property type="protein sequence ID" value="MFD2692429.1"/>
    <property type="molecule type" value="Genomic_DNA"/>
</dbReference>
<evidence type="ECO:0000313" key="3">
    <source>
        <dbReference type="Proteomes" id="UP001597399"/>
    </source>
</evidence>
<dbReference type="PANTHER" id="PTHR46517:SF1">
    <property type="entry name" value="FRUCTOSE-2,6-BISPHOSPHATASE TIGAR"/>
    <property type="match status" value="1"/>
</dbReference>
<protein>
    <submittedName>
        <fullName evidence="2">Histidine phosphatase family protein</fullName>
        <ecNumber evidence="2">3.1.3.-</ecNumber>
    </submittedName>
</protein>
<dbReference type="PANTHER" id="PTHR46517">
    <property type="entry name" value="FRUCTOSE-2,6-BISPHOSPHATASE TIGAR"/>
    <property type="match status" value="1"/>
</dbReference>
<dbReference type="Pfam" id="PF00300">
    <property type="entry name" value="His_Phos_1"/>
    <property type="match status" value="1"/>
</dbReference>
<dbReference type="GO" id="GO:0016787">
    <property type="term" value="F:hydrolase activity"/>
    <property type="evidence" value="ECO:0007669"/>
    <property type="project" value="UniProtKB-KW"/>
</dbReference>
<sequence length="203" mass="23653">MIRQNLYLIRHGETIWNQKKILQGQQDIPLSENGLYQALTLAEHLQETKPDAIYSSDLSRAYETAKIIARTANIERVNVTNRLRERFYGTLEAKPLDEVSALVPDYAVNWRQVMRYEMESLEDLQSRTVQQITQIMKRESNRNIVIVCHGGVINCFIHYLTKGRNGTGRLRLNNTSVSTFRYHDPNWRIISLNMTDHLHKSPN</sequence>
<dbReference type="Proteomes" id="UP001597399">
    <property type="component" value="Unassembled WGS sequence"/>
</dbReference>
<name>A0ABW5S067_9BACL</name>
<dbReference type="InterPro" id="IPR029033">
    <property type="entry name" value="His_PPase_superfam"/>
</dbReference>
<comment type="caution">
    <text evidence="2">The sequence shown here is derived from an EMBL/GenBank/DDBJ whole genome shotgun (WGS) entry which is preliminary data.</text>
</comment>
<keyword evidence="3" id="KW-1185">Reference proteome</keyword>
<dbReference type="SUPFAM" id="SSF53254">
    <property type="entry name" value="Phosphoglycerate mutase-like"/>
    <property type="match status" value="1"/>
</dbReference>
<keyword evidence="1 2" id="KW-0378">Hydrolase</keyword>
<reference evidence="3" key="1">
    <citation type="journal article" date="2019" name="Int. J. Syst. Evol. Microbiol.">
        <title>The Global Catalogue of Microorganisms (GCM) 10K type strain sequencing project: providing services to taxonomists for standard genome sequencing and annotation.</title>
        <authorList>
            <consortium name="The Broad Institute Genomics Platform"/>
            <consortium name="The Broad Institute Genome Sequencing Center for Infectious Disease"/>
            <person name="Wu L."/>
            <person name="Ma J."/>
        </authorList>
    </citation>
    <scope>NUCLEOTIDE SEQUENCE [LARGE SCALE GENOMIC DNA]</scope>
    <source>
        <strain evidence="3">TISTR 2466</strain>
    </source>
</reference>
<evidence type="ECO:0000313" key="2">
    <source>
        <dbReference type="EMBL" id="MFD2692429.1"/>
    </source>
</evidence>
<dbReference type="PROSITE" id="PS00175">
    <property type="entry name" value="PG_MUTASE"/>
    <property type="match status" value="1"/>
</dbReference>
<evidence type="ECO:0000256" key="1">
    <source>
        <dbReference type="ARBA" id="ARBA00022801"/>
    </source>
</evidence>
<dbReference type="InterPro" id="IPR051695">
    <property type="entry name" value="Phosphoglycerate_Mutase"/>
</dbReference>
<proteinExistence type="predicted"/>
<dbReference type="CDD" id="cd07067">
    <property type="entry name" value="HP_PGM_like"/>
    <property type="match status" value="1"/>
</dbReference>
<gene>
    <name evidence="2" type="ORF">ACFSUE_02055</name>
</gene>
<accession>A0ABW5S067</accession>
<dbReference type="RefSeq" id="WP_253059490.1">
    <property type="nucleotide sequence ID" value="NZ_JAMXWM010000004.1"/>
</dbReference>
<organism evidence="2 3">
    <name type="scientific">Sporolactobacillus shoreicorticis</name>
    <dbReference type="NCBI Taxonomy" id="1923877"/>
    <lineage>
        <taxon>Bacteria</taxon>
        <taxon>Bacillati</taxon>
        <taxon>Bacillota</taxon>
        <taxon>Bacilli</taxon>
        <taxon>Bacillales</taxon>
        <taxon>Sporolactobacillaceae</taxon>
        <taxon>Sporolactobacillus</taxon>
    </lineage>
</organism>